<gene>
    <name evidence="2" type="ORF">FS320_04030</name>
</gene>
<dbReference type="RefSeq" id="WP_152709512.1">
    <property type="nucleotide sequence ID" value="NZ_VOSJ01000005.1"/>
</dbReference>
<feature type="compositionally biased region" description="Basic and acidic residues" evidence="1">
    <location>
        <begin position="9"/>
        <end position="23"/>
    </location>
</feature>
<feature type="region of interest" description="Disordered" evidence="1">
    <location>
        <begin position="1"/>
        <end position="75"/>
    </location>
</feature>
<evidence type="ECO:0000313" key="2">
    <source>
        <dbReference type="EMBL" id="MPR24418.1"/>
    </source>
</evidence>
<organism evidence="2 3">
    <name type="scientific">Microvirga tunisiensis</name>
    <dbReference type="NCBI Taxonomy" id="2108360"/>
    <lineage>
        <taxon>Bacteria</taxon>
        <taxon>Pseudomonadati</taxon>
        <taxon>Pseudomonadota</taxon>
        <taxon>Alphaproteobacteria</taxon>
        <taxon>Hyphomicrobiales</taxon>
        <taxon>Methylobacteriaceae</taxon>
        <taxon>Microvirga</taxon>
    </lineage>
</organism>
<dbReference type="OrthoDB" id="8020839at2"/>
<name>A0A5N7MCL0_9HYPH</name>
<protein>
    <submittedName>
        <fullName evidence="2">Uncharacterized protein</fullName>
    </submittedName>
</protein>
<sequence>MGNAGYGNHTEDTKNYVDSERPDPQAGRSAEKQPGGKQPAAGPHDKPHLTNPDATPGAGSLPESGDHDATDSTSS</sequence>
<accession>A0A5N7MCL0</accession>
<evidence type="ECO:0000313" key="3">
    <source>
        <dbReference type="Proteomes" id="UP000403266"/>
    </source>
</evidence>
<feature type="compositionally biased region" description="Basic and acidic residues" evidence="1">
    <location>
        <begin position="64"/>
        <end position="75"/>
    </location>
</feature>
<dbReference type="Proteomes" id="UP000403266">
    <property type="component" value="Unassembled WGS sequence"/>
</dbReference>
<evidence type="ECO:0000256" key="1">
    <source>
        <dbReference type="SAM" id="MobiDB-lite"/>
    </source>
</evidence>
<reference evidence="2 3" key="1">
    <citation type="journal article" date="2019" name="Syst. Appl. Microbiol.">
        <title>Microvirga tunisiensis sp. nov., a root nodule symbiotic bacterium isolated from Lupinus micranthus and L. luteus grown in Northern Tunisia.</title>
        <authorList>
            <person name="Msaddak A."/>
            <person name="Rejili M."/>
            <person name="Duran D."/>
            <person name="Mars M."/>
            <person name="Palacios J.M."/>
            <person name="Ruiz-Argueso T."/>
            <person name="Rey L."/>
            <person name="Imperial J."/>
        </authorList>
    </citation>
    <scope>NUCLEOTIDE SEQUENCE [LARGE SCALE GENOMIC DNA]</scope>
    <source>
        <strain evidence="2 3">Lmie10</strain>
    </source>
</reference>
<comment type="caution">
    <text evidence="2">The sequence shown here is derived from an EMBL/GenBank/DDBJ whole genome shotgun (WGS) entry which is preliminary data.</text>
</comment>
<dbReference type="EMBL" id="VOSK01000006">
    <property type="protein sequence ID" value="MPR24418.1"/>
    <property type="molecule type" value="Genomic_DNA"/>
</dbReference>
<keyword evidence="3" id="KW-1185">Reference proteome</keyword>
<dbReference type="AlphaFoldDB" id="A0A5N7MCL0"/>
<proteinExistence type="predicted"/>